<name>A0A7C4ARH0_9BACT</name>
<feature type="domain" description="NAD-dependent epimerase/dehydratase" evidence="1">
    <location>
        <begin position="9"/>
        <end position="253"/>
    </location>
</feature>
<dbReference type="Gene3D" id="3.90.25.10">
    <property type="entry name" value="UDP-galactose 4-epimerase, domain 1"/>
    <property type="match status" value="1"/>
</dbReference>
<sequence length="327" mass="35502">MTTLRQEHVLVTGGAGFIGSHIVEGLLQRGLRVTVLDNFCTGKIENLENLCDGKAKPGKDFQVVNGDIRDSSVLNAVVRKVDAILHQAALGSVPRSVEDPWTTHTVNADGTLNVFLAARKNHVQRVVYASSSSVYGDAETLPKQEGKEGVALSPYALTKQINEHYSRLFFDLYGLETLGLRYFNVYGARQDPASEYAAVIPRFVTALLKGEPPVIYGTGEQTRDFTYVKDVVEANIAALEAPHEACGQAYNIGAGCRTSLLELLSVLQDLLGSKVQAVHAAPRPGDVMHSMADTSRASSILGFSARTSLKEGLAQSIEWYRTCYSQV</sequence>
<evidence type="ECO:0000313" key="2">
    <source>
        <dbReference type="EMBL" id="HGH60826.1"/>
    </source>
</evidence>
<protein>
    <submittedName>
        <fullName evidence="2">SDR family oxidoreductase</fullName>
    </submittedName>
</protein>
<dbReference type="Gene3D" id="3.40.50.720">
    <property type="entry name" value="NAD(P)-binding Rossmann-like Domain"/>
    <property type="match status" value="1"/>
</dbReference>
<dbReference type="PANTHER" id="PTHR43245">
    <property type="entry name" value="BIFUNCTIONAL POLYMYXIN RESISTANCE PROTEIN ARNA"/>
    <property type="match status" value="1"/>
</dbReference>
<evidence type="ECO:0000259" key="1">
    <source>
        <dbReference type="Pfam" id="PF01370"/>
    </source>
</evidence>
<dbReference type="InterPro" id="IPR036291">
    <property type="entry name" value="NAD(P)-bd_dom_sf"/>
</dbReference>
<dbReference type="InterPro" id="IPR050177">
    <property type="entry name" value="Lipid_A_modif_metabolic_enz"/>
</dbReference>
<dbReference type="SUPFAM" id="SSF51735">
    <property type="entry name" value="NAD(P)-binding Rossmann-fold domains"/>
    <property type="match status" value="1"/>
</dbReference>
<accession>A0A7C4ARH0</accession>
<dbReference type="EMBL" id="DTGT01000185">
    <property type="protein sequence ID" value="HGH60826.1"/>
    <property type="molecule type" value="Genomic_DNA"/>
</dbReference>
<dbReference type="PRINTS" id="PR01713">
    <property type="entry name" value="NUCEPIMERASE"/>
</dbReference>
<reference evidence="2" key="1">
    <citation type="journal article" date="2020" name="mSystems">
        <title>Genome- and Community-Level Interaction Insights into Carbon Utilization and Element Cycling Functions of Hydrothermarchaeota in Hydrothermal Sediment.</title>
        <authorList>
            <person name="Zhou Z."/>
            <person name="Liu Y."/>
            <person name="Xu W."/>
            <person name="Pan J."/>
            <person name="Luo Z.H."/>
            <person name="Li M."/>
        </authorList>
    </citation>
    <scope>NUCLEOTIDE SEQUENCE [LARGE SCALE GENOMIC DNA]</scope>
    <source>
        <strain evidence="2">SpSt-769</strain>
    </source>
</reference>
<dbReference type="AlphaFoldDB" id="A0A7C4ARH0"/>
<gene>
    <name evidence="2" type="ORF">ENV54_05950</name>
</gene>
<organism evidence="2">
    <name type="scientific">Desulfomonile tiedjei</name>
    <dbReference type="NCBI Taxonomy" id="2358"/>
    <lineage>
        <taxon>Bacteria</taxon>
        <taxon>Pseudomonadati</taxon>
        <taxon>Thermodesulfobacteriota</taxon>
        <taxon>Desulfomonilia</taxon>
        <taxon>Desulfomonilales</taxon>
        <taxon>Desulfomonilaceae</taxon>
        <taxon>Desulfomonile</taxon>
    </lineage>
</organism>
<dbReference type="Pfam" id="PF01370">
    <property type="entry name" value="Epimerase"/>
    <property type="match status" value="1"/>
</dbReference>
<dbReference type="InterPro" id="IPR001509">
    <property type="entry name" value="Epimerase_deHydtase"/>
</dbReference>
<dbReference type="CDD" id="cd05256">
    <property type="entry name" value="UDP_AE_SDR_e"/>
    <property type="match status" value="1"/>
</dbReference>
<proteinExistence type="predicted"/>
<comment type="caution">
    <text evidence="2">The sequence shown here is derived from an EMBL/GenBank/DDBJ whole genome shotgun (WGS) entry which is preliminary data.</text>
</comment>
<dbReference type="PANTHER" id="PTHR43245:SF13">
    <property type="entry name" value="UDP-D-APIOSE_UDP-D-XYLOSE SYNTHASE 2"/>
    <property type="match status" value="1"/>
</dbReference>